<organism evidence="2 3">
    <name type="scientific">Mucilaginibacter robiniae</name>
    <dbReference type="NCBI Taxonomy" id="2728022"/>
    <lineage>
        <taxon>Bacteria</taxon>
        <taxon>Pseudomonadati</taxon>
        <taxon>Bacteroidota</taxon>
        <taxon>Sphingobacteriia</taxon>
        <taxon>Sphingobacteriales</taxon>
        <taxon>Sphingobacteriaceae</taxon>
        <taxon>Mucilaginibacter</taxon>
    </lineage>
</organism>
<name>A0A7L5E5D5_9SPHI</name>
<dbReference type="Proteomes" id="UP000503278">
    <property type="component" value="Chromosome"/>
</dbReference>
<gene>
    <name evidence="2" type="ORF">HH214_09275</name>
</gene>
<dbReference type="EMBL" id="CP051682">
    <property type="protein sequence ID" value="QJD96053.1"/>
    <property type="molecule type" value="Genomic_DNA"/>
</dbReference>
<keyword evidence="3" id="KW-1185">Reference proteome</keyword>
<evidence type="ECO:0000256" key="1">
    <source>
        <dbReference type="ARBA" id="ARBA00010554"/>
    </source>
</evidence>
<dbReference type="InterPro" id="IPR011322">
    <property type="entry name" value="N-reg_PII-like_a/b"/>
</dbReference>
<reference evidence="2 3" key="1">
    <citation type="submission" date="2020-04" db="EMBL/GenBank/DDBJ databases">
        <title>Genome sequencing of novel species.</title>
        <authorList>
            <person name="Heo J."/>
            <person name="Kim S.-J."/>
            <person name="Kim J.-S."/>
            <person name="Hong S.-B."/>
            <person name="Kwon S.-W."/>
        </authorList>
    </citation>
    <scope>NUCLEOTIDE SEQUENCE [LARGE SCALE GENOMIC DNA]</scope>
    <source>
        <strain evidence="2 3">F39-2</strain>
    </source>
</reference>
<dbReference type="RefSeq" id="WP_169607131.1">
    <property type="nucleotide sequence ID" value="NZ_CP051682.1"/>
</dbReference>
<evidence type="ECO:0000313" key="3">
    <source>
        <dbReference type="Proteomes" id="UP000503278"/>
    </source>
</evidence>
<dbReference type="KEGG" id="mrob:HH214_09275"/>
<accession>A0A7L5E5D5</accession>
<protein>
    <submittedName>
        <fullName evidence="2">DUF190 domain-containing protein</fullName>
    </submittedName>
</protein>
<sequence length="121" mass="13884">MNKEAIRERPLGKIQIYLKPRDQVKGQGLLARLQPKQLYRELVKYAKADGLLNASVYQTHSSYSLHEPVQMAHVELANHELAVCVELIDEKDKLEAFCTKHAALLRGKLIVFKAVEFWELT</sequence>
<dbReference type="AlphaFoldDB" id="A0A7L5E5D5"/>
<dbReference type="Pfam" id="PF02641">
    <property type="entry name" value="DUF190"/>
    <property type="match status" value="1"/>
</dbReference>
<dbReference type="InterPro" id="IPR015867">
    <property type="entry name" value="N-reg_PII/ATP_PRibTrfase_C"/>
</dbReference>
<proteinExistence type="inferred from homology"/>
<evidence type="ECO:0000313" key="2">
    <source>
        <dbReference type="EMBL" id="QJD96053.1"/>
    </source>
</evidence>
<dbReference type="SUPFAM" id="SSF54913">
    <property type="entry name" value="GlnB-like"/>
    <property type="match status" value="1"/>
</dbReference>
<comment type="similarity">
    <text evidence="1">Belongs to the UPF0166 family.</text>
</comment>
<dbReference type="Gene3D" id="3.30.70.120">
    <property type="match status" value="1"/>
</dbReference>
<dbReference type="InterPro" id="IPR003793">
    <property type="entry name" value="UPF0166"/>
</dbReference>